<evidence type="ECO:0000259" key="4">
    <source>
        <dbReference type="PROSITE" id="PS50097"/>
    </source>
</evidence>
<feature type="repeat" description="ANK" evidence="3">
    <location>
        <begin position="374"/>
        <end position="409"/>
    </location>
</feature>
<keyword evidence="6" id="KW-1185">Reference proteome</keyword>
<dbReference type="PROSITE" id="PS50297">
    <property type="entry name" value="ANK_REP_REGION"/>
    <property type="match status" value="9"/>
</dbReference>
<dbReference type="OrthoDB" id="4772757at2759"/>
<feature type="repeat" description="ANK" evidence="3">
    <location>
        <begin position="29"/>
        <end position="62"/>
    </location>
</feature>
<feature type="repeat" description="ANK" evidence="3">
    <location>
        <begin position="204"/>
        <end position="237"/>
    </location>
</feature>
<dbReference type="CDD" id="cd18186">
    <property type="entry name" value="BTB_POZ_ZBTB_KLHL-like"/>
    <property type="match status" value="1"/>
</dbReference>
<evidence type="ECO:0000256" key="3">
    <source>
        <dbReference type="PROSITE-ProRule" id="PRU00023"/>
    </source>
</evidence>
<dbReference type="PROSITE" id="PS50088">
    <property type="entry name" value="ANK_REPEAT"/>
    <property type="match status" value="11"/>
</dbReference>
<evidence type="ECO:0000256" key="1">
    <source>
        <dbReference type="ARBA" id="ARBA00022737"/>
    </source>
</evidence>
<accession>A0A9Q0RBA9</accession>
<evidence type="ECO:0000313" key="6">
    <source>
        <dbReference type="Proteomes" id="UP001149090"/>
    </source>
</evidence>
<feature type="repeat" description="ANK" evidence="3">
    <location>
        <begin position="444"/>
        <end position="473"/>
    </location>
</feature>
<comment type="caution">
    <text evidence="5">The sequence shown here is derived from an EMBL/GenBank/DDBJ whole genome shotgun (WGS) entry which is preliminary data.</text>
</comment>
<evidence type="ECO:0000256" key="2">
    <source>
        <dbReference type="ARBA" id="ARBA00023043"/>
    </source>
</evidence>
<dbReference type="SMART" id="SM00225">
    <property type="entry name" value="BTB"/>
    <property type="match status" value="1"/>
</dbReference>
<name>A0A9Q0RBA9_ANAIG</name>
<dbReference type="Pfam" id="PF12796">
    <property type="entry name" value="Ank_2"/>
    <property type="match status" value="5"/>
</dbReference>
<keyword evidence="1" id="KW-0677">Repeat</keyword>
<dbReference type="SMART" id="SM00248">
    <property type="entry name" value="ANK"/>
    <property type="match status" value="13"/>
</dbReference>
<feature type="repeat" description="ANK" evidence="3">
    <location>
        <begin position="305"/>
        <end position="338"/>
    </location>
</feature>
<dbReference type="PROSITE" id="PS50097">
    <property type="entry name" value="BTB"/>
    <property type="match status" value="1"/>
</dbReference>
<proteinExistence type="predicted"/>
<protein>
    <submittedName>
        <fullName evidence="5">Ankyrin repeat ph and sec7 domain containing protein secg-related</fullName>
    </submittedName>
</protein>
<dbReference type="InterPro" id="IPR000210">
    <property type="entry name" value="BTB/POZ_dom"/>
</dbReference>
<organism evidence="5 6">
    <name type="scientific">Anaeramoeba ignava</name>
    <name type="common">Anaerobic marine amoeba</name>
    <dbReference type="NCBI Taxonomy" id="1746090"/>
    <lineage>
        <taxon>Eukaryota</taxon>
        <taxon>Metamonada</taxon>
        <taxon>Anaeramoebidae</taxon>
        <taxon>Anaeramoeba</taxon>
    </lineage>
</organism>
<dbReference type="PANTHER" id="PTHR24198">
    <property type="entry name" value="ANKYRIN REPEAT AND PROTEIN KINASE DOMAIN-CONTAINING PROTEIN"/>
    <property type="match status" value="1"/>
</dbReference>
<keyword evidence="2 3" id="KW-0040">ANK repeat</keyword>
<feature type="domain" description="BTB" evidence="4">
    <location>
        <begin position="665"/>
        <end position="731"/>
    </location>
</feature>
<sequence>MEIWEAIEQNNIECLNEIKSISETDLRKEGKPILHFAIEKQVSVEIIEKLIKKGANPNSVDKLRRNSLHIAIMNNSSIKVIKILLKSHVLINAKDKNNKTIMYYSIIYLKKEILFEVIQLFIENGVDLNARSGAKEETVLHLVCNFHYKNSVEIIKILVEKGAEINSRNKYQETPLHFACQKNSTEIIKYLIEKGADINAKNNYHETPLHIISFHNDSFEIIKLLIEKGADIHAKTDYEETPFQIACEQNKALEVIKLFIEKGIDINAKMQSKESALHVFCFKNSFEIIKYLIEKGADLNIQNDFGDTPLHNCCRRKNSIEIIKYLIEKGADLNIQNENQETPLYLAFQQENSLEMIKLLVKKGGNPNIKIGPNQETLLHFFCNFHYKNPVEMIKILIENGADINSRNNINETPLHIISIKNDSLNVIKFLVENGADVNAKNKEEETPLHLVCQYQEHNSGEYIEYLIENGADNPKSQTKLSKFSLKVYSINEDMNNLLHSKENFSDFQIKCNDGSKIDVHKLILLSRFNNNILLFQRFVNICLQKPKEIIQLAINFLYTGFPDFNNFIQNFQNFIIYKNQIRKIERDYQLKDLLWEEFCEKRDTINYLRQKEKENSFKKEIEQTLKVEEFFKEMGFDSKWIESKKGRKGIIKDLSKLYQQNETKDFTIIVEEKEIKAHKLILIIRSDLFKGMFLNVNDSSNQVHDYSRKSNETIQQLIYFIYNDEFDETKEMNEKIFQEFEDVKDYFQLNQNSILDLFLNFI</sequence>
<feature type="repeat" description="ANK" evidence="3">
    <location>
        <begin position="238"/>
        <end position="271"/>
    </location>
</feature>
<dbReference type="Pfam" id="PF00651">
    <property type="entry name" value="BTB"/>
    <property type="match status" value="1"/>
</dbReference>
<feature type="repeat" description="ANK" evidence="3">
    <location>
        <begin position="339"/>
        <end position="372"/>
    </location>
</feature>
<dbReference type="InterPro" id="IPR036770">
    <property type="entry name" value="Ankyrin_rpt-contain_sf"/>
</dbReference>
<dbReference type="PRINTS" id="PR01415">
    <property type="entry name" value="ANKYRIN"/>
</dbReference>
<feature type="repeat" description="ANK" evidence="3">
    <location>
        <begin position="272"/>
        <end position="304"/>
    </location>
</feature>
<dbReference type="InterPro" id="IPR002110">
    <property type="entry name" value="Ankyrin_rpt"/>
</dbReference>
<feature type="repeat" description="ANK" evidence="3">
    <location>
        <begin position="410"/>
        <end position="443"/>
    </location>
</feature>
<dbReference type="Gene3D" id="3.30.710.10">
    <property type="entry name" value="Potassium Channel Kv1.1, Chain A"/>
    <property type="match status" value="1"/>
</dbReference>
<dbReference type="SUPFAM" id="SSF48403">
    <property type="entry name" value="Ankyrin repeat"/>
    <property type="match status" value="2"/>
</dbReference>
<dbReference type="Proteomes" id="UP001149090">
    <property type="component" value="Unassembled WGS sequence"/>
</dbReference>
<gene>
    <name evidence="5" type="ORF">M0811_08220</name>
</gene>
<dbReference type="EMBL" id="JAPDFW010000071">
    <property type="protein sequence ID" value="KAJ5073947.1"/>
    <property type="molecule type" value="Genomic_DNA"/>
</dbReference>
<feature type="repeat" description="ANK" evidence="3">
    <location>
        <begin position="171"/>
        <end position="203"/>
    </location>
</feature>
<dbReference type="AlphaFoldDB" id="A0A9Q0RBA9"/>
<reference evidence="5" key="1">
    <citation type="submission" date="2022-10" db="EMBL/GenBank/DDBJ databases">
        <title>Novel sulphate-reducing endosymbionts in the free-living metamonad Anaeramoeba.</title>
        <authorList>
            <person name="Jerlstrom-Hultqvist J."/>
            <person name="Cepicka I."/>
            <person name="Gallot-Lavallee L."/>
            <person name="Salas-Leiva D."/>
            <person name="Curtis B.A."/>
            <person name="Zahonova K."/>
            <person name="Pipaliya S."/>
            <person name="Dacks J."/>
            <person name="Roger A.J."/>
        </authorList>
    </citation>
    <scope>NUCLEOTIDE SEQUENCE</scope>
    <source>
        <strain evidence="5">BMAN</strain>
    </source>
</reference>
<dbReference type="SUPFAM" id="SSF54695">
    <property type="entry name" value="POZ domain"/>
    <property type="match status" value="1"/>
</dbReference>
<evidence type="ECO:0000313" key="5">
    <source>
        <dbReference type="EMBL" id="KAJ5073947.1"/>
    </source>
</evidence>
<dbReference type="PANTHER" id="PTHR24198:SF165">
    <property type="entry name" value="ANKYRIN REPEAT-CONTAINING PROTEIN-RELATED"/>
    <property type="match status" value="1"/>
</dbReference>
<feature type="repeat" description="ANK" evidence="3">
    <location>
        <begin position="135"/>
        <end position="170"/>
    </location>
</feature>
<dbReference type="Gene3D" id="1.25.40.20">
    <property type="entry name" value="Ankyrin repeat-containing domain"/>
    <property type="match status" value="6"/>
</dbReference>
<dbReference type="InterPro" id="IPR011333">
    <property type="entry name" value="SKP1/BTB/POZ_sf"/>
</dbReference>